<dbReference type="InterPro" id="IPR051232">
    <property type="entry name" value="ARID/SWI1_ChromRemod"/>
</dbReference>
<feature type="coiled-coil region" evidence="1">
    <location>
        <begin position="114"/>
        <end position="141"/>
    </location>
</feature>
<feature type="region of interest" description="Disordered" evidence="2">
    <location>
        <begin position="29"/>
        <end position="93"/>
    </location>
</feature>
<name>A0A7R9FYR3_TIMSH</name>
<protein>
    <submittedName>
        <fullName evidence="3">Uncharacterized protein</fullName>
    </submittedName>
</protein>
<evidence type="ECO:0000256" key="2">
    <source>
        <dbReference type="SAM" id="MobiDB-lite"/>
    </source>
</evidence>
<reference evidence="3" key="1">
    <citation type="submission" date="2020-11" db="EMBL/GenBank/DDBJ databases">
        <authorList>
            <person name="Tran Van P."/>
        </authorList>
    </citation>
    <scope>NUCLEOTIDE SEQUENCE</scope>
</reference>
<organism evidence="3">
    <name type="scientific">Timema shepardi</name>
    <name type="common">Walking stick</name>
    <dbReference type="NCBI Taxonomy" id="629360"/>
    <lineage>
        <taxon>Eukaryota</taxon>
        <taxon>Metazoa</taxon>
        <taxon>Ecdysozoa</taxon>
        <taxon>Arthropoda</taxon>
        <taxon>Hexapoda</taxon>
        <taxon>Insecta</taxon>
        <taxon>Pterygota</taxon>
        <taxon>Neoptera</taxon>
        <taxon>Polyneoptera</taxon>
        <taxon>Phasmatodea</taxon>
        <taxon>Timematodea</taxon>
        <taxon>Timematoidea</taxon>
        <taxon>Timematidae</taxon>
        <taxon>Timema</taxon>
    </lineage>
</organism>
<gene>
    <name evidence="3" type="ORF">TSIB3V08_LOCUS3582</name>
</gene>
<keyword evidence="1" id="KW-0175">Coiled coil</keyword>
<proteinExistence type="predicted"/>
<accession>A0A7R9FYR3</accession>
<dbReference type="EMBL" id="OC001200">
    <property type="protein sequence ID" value="CAD7259376.1"/>
    <property type="molecule type" value="Genomic_DNA"/>
</dbReference>
<dbReference type="GO" id="GO:0006357">
    <property type="term" value="P:regulation of transcription by RNA polymerase II"/>
    <property type="evidence" value="ECO:0007669"/>
    <property type="project" value="TreeGrafter"/>
</dbReference>
<sequence>MEVLVFVPNSLLNVEISNSSDARLGKKIEKDAYKKRRHSRKRSESEVIKRIRPNLVSRSPRSDIGGDSDDSSENSVDCTPTNSDSVMASSRSPRPSKYNFYVELDPDMDGSQRIALLQHKLQELRKTYINVKAELACIDRRRKKLRRREREAREGEDYFVISDQLRLLINKETSF</sequence>
<dbReference type="GO" id="GO:0005634">
    <property type="term" value="C:nucleus"/>
    <property type="evidence" value="ECO:0007669"/>
    <property type="project" value="TreeGrafter"/>
</dbReference>
<dbReference type="PANTHER" id="PTHR13964">
    <property type="entry name" value="RBP-RELATED"/>
    <property type="match status" value="1"/>
</dbReference>
<dbReference type="AlphaFoldDB" id="A0A7R9FYR3"/>
<feature type="compositionally biased region" description="Polar residues" evidence="2">
    <location>
        <begin position="78"/>
        <end position="93"/>
    </location>
</feature>
<evidence type="ECO:0000313" key="3">
    <source>
        <dbReference type="EMBL" id="CAD7259376.1"/>
    </source>
</evidence>
<evidence type="ECO:0000256" key="1">
    <source>
        <dbReference type="SAM" id="Coils"/>
    </source>
</evidence>
<dbReference type="PANTHER" id="PTHR13964:SF27">
    <property type="entry name" value="HAT-TRICK, ISOFORM D"/>
    <property type="match status" value="1"/>
</dbReference>
<dbReference type="GO" id="GO:0000976">
    <property type="term" value="F:transcription cis-regulatory region binding"/>
    <property type="evidence" value="ECO:0007669"/>
    <property type="project" value="TreeGrafter"/>
</dbReference>